<dbReference type="EMBL" id="RBZM01000007">
    <property type="protein sequence ID" value="RKP51668.1"/>
    <property type="molecule type" value="Genomic_DNA"/>
</dbReference>
<keyword evidence="4" id="KW-1185">Reference proteome</keyword>
<organism evidence="3 4">
    <name type="scientific">Cohnella endophytica</name>
    <dbReference type="NCBI Taxonomy" id="2419778"/>
    <lineage>
        <taxon>Bacteria</taxon>
        <taxon>Bacillati</taxon>
        <taxon>Bacillota</taxon>
        <taxon>Bacilli</taxon>
        <taxon>Bacillales</taxon>
        <taxon>Paenibacillaceae</taxon>
        <taxon>Cohnella</taxon>
    </lineage>
</organism>
<dbReference type="RefSeq" id="WP_120978392.1">
    <property type="nucleotide sequence ID" value="NZ_RBZM01000007.1"/>
</dbReference>
<dbReference type="InterPro" id="IPR014048">
    <property type="entry name" value="MethylDNA_cys_MeTrfase_DNA-bd"/>
</dbReference>
<evidence type="ECO:0000256" key="1">
    <source>
        <dbReference type="ARBA" id="ARBA00022763"/>
    </source>
</evidence>
<dbReference type="Gene3D" id="1.10.10.10">
    <property type="entry name" value="Winged helix-like DNA-binding domain superfamily/Winged helix DNA-binding domain"/>
    <property type="match status" value="1"/>
</dbReference>
<evidence type="ECO:0000313" key="4">
    <source>
        <dbReference type="Proteomes" id="UP000282076"/>
    </source>
</evidence>
<dbReference type="SUPFAM" id="SSF46767">
    <property type="entry name" value="Methylated DNA-protein cysteine methyltransferase, C-terminal domain"/>
    <property type="match status" value="1"/>
</dbReference>
<feature type="domain" description="Methylated-DNA-[protein]-cysteine S-methyltransferase DNA binding" evidence="2">
    <location>
        <begin position="3"/>
        <end position="84"/>
    </location>
</feature>
<accession>A0A494XM25</accession>
<keyword evidence="3" id="KW-0808">Transferase</keyword>
<name>A0A494XM25_9BACL</name>
<reference evidence="3 4" key="1">
    <citation type="submission" date="2018-10" db="EMBL/GenBank/DDBJ databases">
        <title>Cohnella sp. M2MS4P-1, whole genome shotgun sequence.</title>
        <authorList>
            <person name="Tuo L."/>
        </authorList>
    </citation>
    <scope>NUCLEOTIDE SEQUENCE [LARGE SCALE GENOMIC DNA]</scope>
    <source>
        <strain evidence="3 4">M2MS4P-1</strain>
    </source>
</reference>
<dbReference type="InterPro" id="IPR036388">
    <property type="entry name" value="WH-like_DNA-bd_sf"/>
</dbReference>
<dbReference type="Pfam" id="PF01035">
    <property type="entry name" value="DNA_binding_1"/>
    <property type="match status" value="1"/>
</dbReference>
<comment type="caution">
    <text evidence="3">The sequence shown here is derived from an EMBL/GenBank/DDBJ whole genome shotgun (WGS) entry which is preliminary data.</text>
</comment>
<dbReference type="GO" id="GO:0032259">
    <property type="term" value="P:methylation"/>
    <property type="evidence" value="ECO:0007669"/>
    <property type="project" value="UniProtKB-KW"/>
</dbReference>
<dbReference type="AlphaFoldDB" id="A0A494XM25"/>
<dbReference type="OrthoDB" id="9789813at2"/>
<dbReference type="Proteomes" id="UP000282076">
    <property type="component" value="Unassembled WGS sequence"/>
</dbReference>
<dbReference type="GO" id="GO:0008168">
    <property type="term" value="F:methyltransferase activity"/>
    <property type="evidence" value="ECO:0007669"/>
    <property type="project" value="UniProtKB-KW"/>
</dbReference>
<proteinExistence type="predicted"/>
<protein>
    <submittedName>
        <fullName evidence="3">DNA methyltransferase</fullName>
    </submittedName>
</protein>
<dbReference type="InterPro" id="IPR052520">
    <property type="entry name" value="ATL_DNA_repair"/>
</dbReference>
<dbReference type="InterPro" id="IPR036217">
    <property type="entry name" value="MethylDNA_cys_MeTrfase_DNAb"/>
</dbReference>
<dbReference type="CDD" id="cd06445">
    <property type="entry name" value="ATase"/>
    <property type="match status" value="1"/>
</dbReference>
<keyword evidence="1" id="KW-0227">DNA damage</keyword>
<keyword evidence="3" id="KW-0489">Methyltransferase</keyword>
<dbReference type="PANTHER" id="PTHR42942">
    <property type="entry name" value="6-O-METHYLGUANINE DNA METHYLTRANSFERASE"/>
    <property type="match status" value="1"/>
</dbReference>
<dbReference type="GO" id="GO:0006281">
    <property type="term" value="P:DNA repair"/>
    <property type="evidence" value="ECO:0007669"/>
    <property type="project" value="InterPro"/>
</dbReference>
<dbReference type="PANTHER" id="PTHR42942:SF1">
    <property type="entry name" value="ALKYLTRANSFERASE-LIKE PROTEIN 1"/>
    <property type="match status" value="1"/>
</dbReference>
<evidence type="ECO:0000313" key="3">
    <source>
        <dbReference type="EMBL" id="RKP51668.1"/>
    </source>
</evidence>
<sequence>MKPFTESVIEIIKSIPEGRVMTYGQIAECAGSPRGARQVVRILHSLSAKHGLPWHRVVNAKGEVAIQEEESRYMQKLYLENEGVEIGLGGVIDLDEYRFNPPPAARTAERFPR</sequence>
<evidence type="ECO:0000259" key="2">
    <source>
        <dbReference type="Pfam" id="PF01035"/>
    </source>
</evidence>
<gene>
    <name evidence="3" type="ORF">D7Z26_18035</name>
</gene>